<dbReference type="GO" id="GO:0008168">
    <property type="term" value="F:methyltransferase activity"/>
    <property type="evidence" value="ECO:0007669"/>
    <property type="project" value="UniProtKB-KW"/>
</dbReference>
<name>A0AAW7XA21_9GAMM</name>
<dbReference type="GO" id="GO:0032259">
    <property type="term" value="P:methylation"/>
    <property type="evidence" value="ECO:0007669"/>
    <property type="project" value="UniProtKB-KW"/>
</dbReference>
<dbReference type="InterPro" id="IPR029063">
    <property type="entry name" value="SAM-dependent_MTases_sf"/>
</dbReference>
<reference evidence="2" key="1">
    <citation type="submission" date="2023-07" db="EMBL/GenBank/DDBJ databases">
        <title>Genome content predicts the carbon catabolic preferences of heterotrophic bacteria.</title>
        <authorList>
            <person name="Gralka M."/>
        </authorList>
    </citation>
    <scope>NUCLEOTIDE SEQUENCE</scope>
    <source>
        <strain evidence="2">I3M17_2</strain>
    </source>
</reference>
<proteinExistence type="predicted"/>
<dbReference type="EMBL" id="JAUOPB010000014">
    <property type="protein sequence ID" value="MDO6424420.1"/>
    <property type="molecule type" value="Genomic_DNA"/>
</dbReference>
<evidence type="ECO:0000313" key="2">
    <source>
        <dbReference type="EMBL" id="MDO6424420.1"/>
    </source>
</evidence>
<dbReference type="AlphaFoldDB" id="A0AAW7XA21"/>
<dbReference type="Proteomes" id="UP001169760">
    <property type="component" value="Unassembled WGS sequence"/>
</dbReference>
<dbReference type="SUPFAM" id="SSF53335">
    <property type="entry name" value="S-adenosyl-L-methionine-dependent methyltransferases"/>
    <property type="match status" value="1"/>
</dbReference>
<dbReference type="Gene3D" id="3.40.50.150">
    <property type="entry name" value="Vaccinia Virus protein VP39"/>
    <property type="match status" value="1"/>
</dbReference>
<organism evidence="2 3">
    <name type="scientific">Saccharophagus degradans</name>
    <dbReference type="NCBI Taxonomy" id="86304"/>
    <lineage>
        <taxon>Bacteria</taxon>
        <taxon>Pseudomonadati</taxon>
        <taxon>Pseudomonadota</taxon>
        <taxon>Gammaproteobacteria</taxon>
        <taxon>Cellvibrionales</taxon>
        <taxon>Cellvibrionaceae</taxon>
        <taxon>Saccharophagus</taxon>
    </lineage>
</organism>
<keyword evidence="2" id="KW-0489">Methyltransferase</keyword>
<protein>
    <submittedName>
        <fullName evidence="2">Class I SAM-dependent methyltransferase</fullName>
    </submittedName>
</protein>
<accession>A0AAW7XA21</accession>
<evidence type="ECO:0000313" key="3">
    <source>
        <dbReference type="Proteomes" id="UP001169760"/>
    </source>
</evidence>
<sequence length="435" mass="48925">MRETALKQNTKTSFGESFSGGEPVQQCVTSPNWEALQLDAMLQGQLTETLRNRVSEISKPSQSETDVYTKAASVAEWLLTNNINSQAQKELLDQKLNELFLLKQNIYREAGIPNALTTRQFINASGLVMSPKDCMTTVRDTFRMFSFIRGMHEAVTEKLHCVEHKLQIAYPACGPFAPLLLPLLCHYKKSGIVQPEKLSVTFVDIQPGAVQSLQALVTNMGLENYVAAIVCDDATRYIPENKPDLVLLEAMQHGFSREAHFSIARHYAGLLNTDGVMIPKNISVGAMLNVAQREYVDQWRENPSLINSDVRQEFIAERTDLGEIFNLNISTILQTKTADKQEETELLECGEVLIPQLPHHNDEQVLMIYTRINTYGEEWLDEYQSGITHPLPDMQICINFVPKDPKPGDLLVNAGDTLKFYYCLNGLPGFLAIKK</sequence>
<feature type="region of interest" description="Disordered" evidence="1">
    <location>
        <begin position="1"/>
        <end position="23"/>
    </location>
</feature>
<evidence type="ECO:0000256" key="1">
    <source>
        <dbReference type="SAM" id="MobiDB-lite"/>
    </source>
</evidence>
<keyword evidence="2" id="KW-0808">Transferase</keyword>
<comment type="caution">
    <text evidence="2">The sequence shown here is derived from an EMBL/GenBank/DDBJ whole genome shotgun (WGS) entry which is preliminary data.</text>
</comment>
<dbReference type="RefSeq" id="WP_303493735.1">
    <property type="nucleotide sequence ID" value="NZ_JAUOPB010000014.1"/>
</dbReference>
<feature type="compositionally biased region" description="Polar residues" evidence="1">
    <location>
        <begin position="1"/>
        <end position="16"/>
    </location>
</feature>
<gene>
    <name evidence="2" type="ORF">Q4521_18180</name>
</gene>